<comment type="similarity">
    <text evidence="1">Belongs to the UDP-glycosyltransferase family.</text>
</comment>
<dbReference type="InterPro" id="IPR058980">
    <property type="entry name" value="Glyco_transf_N"/>
</dbReference>
<dbReference type="PANTHER" id="PTHR11926">
    <property type="entry name" value="GLUCOSYL/GLUCURONOSYL TRANSFERASES"/>
    <property type="match status" value="1"/>
</dbReference>
<evidence type="ECO:0000313" key="3">
    <source>
        <dbReference type="EMBL" id="SPD10525.1"/>
    </source>
</evidence>
<dbReference type="AlphaFoldDB" id="A0A2N9HF00"/>
<dbReference type="Gene3D" id="3.40.50.2000">
    <property type="entry name" value="Glycogen Phosphorylase B"/>
    <property type="match status" value="1"/>
</dbReference>
<dbReference type="PANTHER" id="PTHR11926:SF1412">
    <property type="entry name" value="UDP-GLYCOSYLTRANSFERASE 83A1-LIKE"/>
    <property type="match status" value="1"/>
</dbReference>
<evidence type="ECO:0000256" key="1">
    <source>
        <dbReference type="ARBA" id="ARBA00009995"/>
    </source>
</evidence>
<dbReference type="GO" id="GO:0080043">
    <property type="term" value="F:quercetin 3-O-glucosyltransferase activity"/>
    <property type="evidence" value="ECO:0007669"/>
    <property type="project" value="TreeGrafter"/>
</dbReference>
<dbReference type="EMBL" id="OIVN01003335">
    <property type="protein sequence ID" value="SPD10525.1"/>
    <property type="molecule type" value="Genomic_DNA"/>
</dbReference>
<dbReference type="SUPFAM" id="SSF53756">
    <property type="entry name" value="UDP-Glycosyltransferase/glycogen phosphorylase"/>
    <property type="match status" value="1"/>
</dbReference>
<name>A0A2N9HF00_FAGSY</name>
<dbReference type="Pfam" id="PF26168">
    <property type="entry name" value="Glyco_transf_N"/>
    <property type="match status" value="1"/>
</dbReference>
<dbReference type="GO" id="GO:0080044">
    <property type="term" value="F:quercetin 7-O-glucosyltransferase activity"/>
    <property type="evidence" value="ECO:0007669"/>
    <property type="project" value="TreeGrafter"/>
</dbReference>
<proteinExistence type="inferred from homology"/>
<reference evidence="3" key="1">
    <citation type="submission" date="2018-02" db="EMBL/GenBank/DDBJ databases">
        <authorList>
            <person name="Cohen D.B."/>
            <person name="Kent A.D."/>
        </authorList>
    </citation>
    <scope>NUCLEOTIDE SEQUENCE</scope>
</reference>
<accession>A0A2N9HF00</accession>
<sequence>MGRQPHVVVIPYPAQGHVAPLMKLSHLIVGHGIKVTFVNTEFIHAKLTASMPVKNEDKSPIRLVSIPDGLEPGDDRKDSIKLTESVLKFMPAHFKDLIEKINKSDDDDQISCVIADTTVGWALEVAEKMGIKRAAFSPAWTRNLGLRTSYPEAY</sequence>
<gene>
    <name evidence="3" type="ORF">FSB_LOCUS38407</name>
</gene>
<feature type="domain" description="Glycosyltransferase N-terminal" evidence="2">
    <location>
        <begin position="7"/>
        <end position="42"/>
    </location>
</feature>
<evidence type="ECO:0000259" key="2">
    <source>
        <dbReference type="Pfam" id="PF26168"/>
    </source>
</evidence>
<protein>
    <recommendedName>
        <fullName evidence="2">Glycosyltransferase N-terminal domain-containing protein</fullName>
    </recommendedName>
</protein>
<organism evidence="3">
    <name type="scientific">Fagus sylvatica</name>
    <name type="common">Beechnut</name>
    <dbReference type="NCBI Taxonomy" id="28930"/>
    <lineage>
        <taxon>Eukaryota</taxon>
        <taxon>Viridiplantae</taxon>
        <taxon>Streptophyta</taxon>
        <taxon>Embryophyta</taxon>
        <taxon>Tracheophyta</taxon>
        <taxon>Spermatophyta</taxon>
        <taxon>Magnoliopsida</taxon>
        <taxon>eudicotyledons</taxon>
        <taxon>Gunneridae</taxon>
        <taxon>Pentapetalae</taxon>
        <taxon>rosids</taxon>
        <taxon>fabids</taxon>
        <taxon>Fagales</taxon>
        <taxon>Fagaceae</taxon>
        <taxon>Fagus</taxon>
    </lineage>
</organism>